<feature type="binding site" evidence="15">
    <location>
        <begin position="59"/>
        <end position="62"/>
    </location>
    <ligand>
        <name>GTP</name>
        <dbReference type="ChEBI" id="CHEBI:37565"/>
        <label>1</label>
    </ligand>
</feature>
<dbReference type="Pfam" id="PF02421">
    <property type="entry name" value="FeoB_N"/>
    <property type="match status" value="1"/>
</dbReference>
<keyword evidence="12 15" id="KW-0342">GTP-binding</keyword>
<feature type="transmembrane region" description="Helical" evidence="17">
    <location>
        <begin position="730"/>
        <end position="751"/>
    </location>
</feature>
<name>A0A133S709_9FIRM</name>
<dbReference type="STRING" id="39777.B7L28_03045"/>
<evidence type="ECO:0000256" key="16">
    <source>
        <dbReference type="PIRSR" id="PIRSR603373-2"/>
    </source>
</evidence>
<feature type="binding site" evidence="15">
    <location>
        <begin position="13"/>
        <end position="20"/>
    </location>
    <ligand>
        <name>GTP</name>
        <dbReference type="ChEBI" id="CHEBI:37565"/>
        <label>1</label>
    </ligand>
</feature>
<evidence type="ECO:0000256" key="15">
    <source>
        <dbReference type="PIRSR" id="PIRSR603373-1"/>
    </source>
</evidence>
<keyword evidence="16" id="KW-0479">Metal-binding</keyword>
<feature type="transmembrane region" description="Helical" evidence="17">
    <location>
        <begin position="763"/>
        <end position="783"/>
    </location>
</feature>
<keyword evidence="6" id="KW-0997">Cell inner membrane</keyword>
<feature type="transmembrane region" description="Helical" evidence="17">
    <location>
        <begin position="453"/>
        <end position="473"/>
    </location>
</feature>
<dbReference type="Gene3D" id="1.10.287.1770">
    <property type="match status" value="1"/>
</dbReference>
<evidence type="ECO:0000256" key="9">
    <source>
        <dbReference type="ARBA" id="ARBA00022989"/>
    </source>
</evidence>
<dbReference type="Pfam" id="PF07664">
    <property type="entry name" value="FeoB_C"/>
    <property type="match status" value="1"/>
</dbReference>
<proteinExistence type="inferred from homology"/>
<keyword evidence="5 17" id="KW-0410">Iron transport</keyword>
<reference evidence="19 21" key="1">
    <citation type="submission" date="2016-01" db="EMBL/GenBank/DDBJ databases">
        <authorList>
            <person name="Oliw E.H."/>
        </authorList>
    </citation>
    <scope>NUCLEOTIDE SEQUENCE [LARGE SCALE GENOMIC DNA]</scope>
    <source>
        <strain evidence="19 21">CMW7756B</strain>
    </source>
</reference>
<comment type="similarity">
    <text evidence="17">Belongs to the TRAFAC class TrmE-Era-EngA-EngB-Septin-like GTPase superfamily. FeoB GTPase (TC 9.A.8) family.</text>
</comment>
<keyword evidence="4" id="KW-1003">Cell membrane</keyword>
<evidence type="ECO:0000256" key="17">
    <source>
        <dbReference type="RuleBase" id="RU362098"/>
    </source>
</evidence>
<evidence type="ECO:0000313" key="20">
    <source>
        <dbReference type="EMBL" id="MDK7357286.1"/>
    </source>
</evidence>
<protein>
    <recommendedName>
        <fullName evidence="14 17">Ferrous iron transport protein B</fullName>
    </recommendedName>
</protein>
<evidence type="ECO:0000313" key="19">
    <source>
        <dbReference type="EMBL" id="KXA65481.1"/>
    </source>
</evidence>
<accession>A0A133S709</accession>
<dbReference type="NCBIfam" id="TIGR00437">
    <property type="entry name" value="feoB"/>
    <property type="match status" value="1"/>
</dbReference>
<comment type="caution">
    <text evidence="19">The sequence shown here is derived from an EMBL/GenBank/DDBJ whole genome shotgun (WGS) entry which is preliminary data.</text>
</comment>
<dbReference type="InterPro" id="IPR041069">
    <property type="entry name" value="FeoB_Cyto"/>
</dbReference>
<dbReference type="GO" id="GO:0005886">
    <property type="term" value="C:plasma membrane"/>
    <property type="evidence" value="ECO:0007669"/>
    <property type="project" value="UniProtKB-SubCell"/>
</dbReference>
<dbReference type="Gene3D" id="3.40.50.300">
    <property type="entry name" value="P-loop containing nucleotide triphosphate hydrolases"/>
    <property type="match status" value="1"/>
</dbReference>
<dbReference type="GO" id="GO:0005525">
    <property type="term" value="F:GTP binding"/>
    <property type="evidence" value="ECO:0007669"/>
    <property type="project" value="UniProtKB-KW"/>
</dbReference>
<evidence type="ECO:0000256" key="8">
    <source>
        <dbReference type="ARBA" id="ARBA00022741"/>
    </source>
</evidence>
<evidence type="ECO:0000256" key="2">
    <source>
        <dbReference type="ARBA" id="ARBA00004429"/>
    </source>
</evidence>
<evidence type="ECO:0000256" key="6">
    <source>
        <dbReference type="ARBA" id="ARBA00022519"/>
    </source>
</evidence>
<feature type="binding site" evidence="16">
    <location>
        <position position="27"/>
    </location>
    <ligand>
        <name>Mg(2+)</name>
        <dbReference type="ChEBI" id="CHEBI:18420"/>
        <label>2</label>
    </ligand>
</feature>
<reference evidence="20" key="2">
    <citation type="submission" date="2023-05" db="EMBL/GenBank/DDBJ databases">
        <title>Cataloging the Phylogenetic Diversity of Human Bladder Bacteria.</title>
        <authorList>
            <person name="Du J."/>
        </authorList>
    </citation>
    <scope>NUCLEOTIDE SEQUENCE</scope>
    <source>
        <strain evidence="20">UMB10101</strain>
    </source>
</reference>
<keyword evidence="13 17" id="KW-0472">Membrane</keyword>
<dbReference type="RefSeq" id="WP_005376789.1">
    <property type="nucleotide sequence ID" value="NZ_CALLHQ010000005.1"/>
</dbReference>
<dbReference type="EMBL" id="LRQT01000004">
    <property type="protein sequence ID" value="KXA65481.1"/>
    <property type="molecule type" value="Genomic_DNA"/>
</dbReference>
<evidence type="ECO:0000313" key="21">
    <source>
        <dbReference type="Proteomes" id="UP000070226"/>
    </source>
</evidence>
<dbReference type="PANTHER" id="PTHR43185">
    <property type="entry name" value="FERROUS IRON TRANSPORT PROTEIN B"/>
    <property type="match status" value="1"/>
</dbReference>
<evidence type="ECO:0000259" key="18">
    <source>
        <dbReference type="PROSITE" id="PS51711"/>
    </source>
</evidence>
<comment type="function">
    <text evidence="1 17">Probable transporter of a GTP-driven Fe(2+) uptake system.</text>
</comment>
<evidence type="ECO:0000256" key="3">
    <source>
        <dbReference type="ARBA" id="ARBA00022448"/>
    </source>
</evidence>
<dbReference type="InterPro" id="IPR003373">
    <property type="entry name" value="Fe2_transport_prot-B"/>
</dbReference>
<feature type="binding site" evidence="15">
    <location>
        <begin position="119"/>
        <end position="122"/>
    </location>
    <ligand>
        <name>GTP</name>
        <dbReference type="ChEBI" id="CHEBI:37565"/>
        <label>1</label>
    </ligand>
</feature>
<evidence type="ECO:0000256" key="10">
    <source>
        <dbReference type="ARBA" id="ARBA00023004"/>
    </source>
</evidence>
<evidence type="ECO:0000256" key="12">
    <source>
        <dbReference type="ARBA" id="ARBA00023134"/>
    </source>
</evidence>
<sequence>MAEKGQIRIALAGNPNCGKTTMFNNITGAKQHVGNYAGVTVEKKEGYKKFDGHELLFIDLPGTYSLTARSLDELVARNVIVNDNPDVIVNVLDASNLERNLYLAAQLLELEKPMVIALNMSDVAEDMGIKYDLKKMAEMTGATIVSTVGRTNIGTKELLEATVSVAASQKAPGVTINYGDLLEGKISELVEELKQAGTVTYPLRWVAVKLLEKDADVIGKVMRFENTEAVIEKAKAIREEIKDQVDLDVIFQEYRHRFAVEVYNTCLTQAPTQLETRSDRYDKILTHRILGLPIFMVVMWLLFNFVNTVGAIPQGWIEDGFTALQAWVVTVIPEGQLQSLISDGIIAGVGAVLSFVPLILLLFLGISFLEDTGYMARAAFVIDRVMRACGLHGKSFIPLLLGFGCSVPSVMGARILDNYKDRMVTILITPFMSCSARLPVYTLFAAAFFPPEWAGTVVFAVYALGIVFGIVFAKIFRKYLFAGEAEPFVMELPPYHLPTLKATLTHMFERGIMYLKKAGTFILAASILVWFITTYPMDVEYSKDYDALHDQVAQTYEMKDAETLAHFGIATDEQKDQVNEIVDNMKSTVADATTQAEDAGEAAPEIEVEDDSEAPELFNDIKEQNEQLFPVAWAMYKNSANLDDENQKIDEEKNSEKLEQSYAAMFGKAINPVLKPLGFDWKIGVSLVAGLAAKEVVVSTLGTIYAVGGDTDHPQALTDYLQNDPHFTPLIALTLMLFILIYPPCIAALAVIKRETGSWKWMLFMFCYENAFAWIACFIFYNIGLALGF</sequence>
<feature type="binding site" evidence="16">
    <location>
        <position position="24"/>
    </location>
    <ligand>
        <name>Mg(2+)</name>
        <dbReference type="ChEBI" id="CHEBI:18420"/>
        <label>2</label>
    </ligand>
</feature>
<dbReference type="PROSITE" id="PS51711">
    <property type="entry name" value="G_FEOB"/>
    <property type="match status" value="1"/>
</dbReference>
<dbReference type="InterPro" id="IPR011640">
    <property type="entry name" value="Fe2_transport_prot_B_C"/>
</dbReference>
<dbReference type="InterPro" id="IPR005225">
    <property type="entry name" value="Small_GTP-bd"/>
</dbReference>
<dbReference type="Proteomes" id="UP001236274">
    <property type="component" value="Unassembled WGS sequence"/>
</dbReference>
<keyword evidence="9 17" id="KW-1133">Transmembrane helix</keyword>
<keyword evidence="10 17" id="KW-0408">Iron</keyword>
<keyword evidence="11" id="KW-0406">Ion transport</keyword>
<evidence type="ECO:0000256" key="1">
    <source>
        <dbReference type="ARBA" id="ARBA00003926"/>
    </source>
</evidence>
<keyword evidence="3 17" id="KW-0813">Transport</keyword>
<organism evidence="19">
    <name type="scientific">Veillonella atypica</name>
    <dbReference type="NCBI Taxonomy" id="39777"/>
    <lineage>
        <taxon>Bacteria</taxon>
        <taxon>Bacillati</taxon>
        <taxon>Bacillota</taxon>
        <taxon>Negativicutes</taxon>
        <taxon>Veillonellales</taxon>
        <taxon>Veillonellaceae</taxon>
        <taxon>Veillonella</taxon>
    </lineage>
</organism>
<dbReference type="EMBL" id="JASORJ010000009">
    <property type="protein sequence ID" value="MDK7357286.1"/>
    <property type="molecule type" value="Genomic_DNA"/>
</dbReference>
<dbReference type="InterPro" id="IPR030389">
    <property type="entry name" value="G_FEOB_dom"/>
</dbReference>
<evidence type="ECO:0000256" key="5">
    <source>
        <dbReference type="ARBA" id="ARBA00022496"/>
    </source>
</evidence>
<feature type="binding site" evidence="16">
    <location>
        <position position="28"/>
    </location>
    <ligand>
        <name>Mg(2+)</name>
        <dbReference type="ChEBI" id="CHEBI:18420"/>
        <label>2</label>
    </ligand>
</feature>
<keyword evidence="16" id="KW-0460">Magnesium</keyword>
<gene>
    <name evidence="20" type="primary">feoB</name>
    <name evidence="19" type="ORF">HMPREF3233_00251</name>
    <name evidence="20" type="ORF">QP520_06565</name>
</gene>
<dbReference type="GO" id="GO:0015093">
    <property type="term" value="F:ferrous iron transmembrane transporter activity"/>
    <property type="evidence" value="ECO:0007669"/>
    <property type="project" value="UniProtKB-UniRule"/>
</dbReference>
<feature type="transmembrane region" description="Helical" evidence="17">
    <location>
        <begin position="423"/>
        <end position="447"/>
    </location>
</feature>
<dbReference type="NCBIfam" id="TIGR00231">
    <property type="entry name" value="small_GTP"/>
    <property type="match status" value="1"/>
</dbReference>
<keyword evidence="7 17" id="KW-0812">Transmembrane</keyword>
<dbReference type="GO" id="GO:0046872">
    <property type="term" value="F:metal ion binding"/>
    <property type="evidence" value="ECO:0007669"/>
    <property type="project" value="UniProtKB-KW"/>
</dbReference>
<evidence type="ECO:0000256" key="7">
    <source>
        <dbReference type="ARBA" id="ARBA00022692"/>
    </source>
</evidence>
<dbReference type="PATRIC" id="fig|39777.7.peg.243"/>
<evidence type="ECO:0000256" key="4">
    <source>
        <dbReference type="ARBA" id="ARBA00022475"/>
    </source>
</evidence>
<evidence type="ECO:0000256" key="13">
    <source>
        <dbReference type="ARBA" id="ARBA00023136"/>
    </source>
</evidence>
<dbReference type="FunFam" id="3.40.50.300:FF:000426">
    <property type="entry name" value="Ferrous iron transport protein B"/>
    <property type="match status" value="1"/>
</dbReference>
<dbReference type="InterPro" id="IPR027417">
    <property type="entry name" value="P-loop_NTPase"/>
</dbReference>
<dbReference type="InterPro" id="IPR050860">
    <property type="entry name" value="FeoB_GTPase"/>
</dbReference>
<feature type="transmembrane region" description="Helical" evidence="17">
    <location>
        <begin position="345"/>
        <end position="369"/>
    </location>
</feature>
<comment type="caution">
    <text evidence="17">Lacks conserved residue(s) required for the propagation of feature annotation.</text>
</comment>
<keyword evidence="8 15" id="KW-0547">Nucleotide-binding</keyword>
<dbReference type="Pfam" id="PF17910">
    <property type="entry name" value="FeoB_Cyto"/>
    <property type="match status" value="1"/>
</dbReference>
<feature type="domain" description="FeoB-type G" evidence="18">
    <location>
        <begin position="6"/>
        <end position="168"/>
    </location>
</feature>
<dbReference type="PANTHER" id="PTHR43185:SF1">
    <property type="entry name" value="FE(2+) TRANSPORTER FEOB"/>
    <property type="match status" value="1"/>
</dbReference>
<feature type="transmembrane region" description="Helical" evidence="17">
    <location>
        <begin position="285"/>
        <end position="303"/>
    </location>
</feature>
<dbReference type="Pfam" id="PF07670">
    <property type="entry name" value="Gate"/>
    <property type="match status" value="2"/>
</dbReference>
<evidence type="ECO:0000256" key="11">
    <source>
        <dbReference type="ARBA" id="ARBA00023065"/>
    </source>
</evidence>
<dbReference type="SUPFAM" id="SSF52540">
    <property type="entry name" value="P-loop containing nucleoside triphosphate hydrolases"/>
    <property type="match status" value="1"/>
</dbReference>
<evidence type="ECO:0000256" key="14">
    <source>
        <dbReference type="NCBIfam" id="TIGR00437"/>
    </source>
</evidence>
<feature type="binding site" evidence="15">
    <location>
        <begin position="38"/>
        <end position="42"/>
    </location>
    <ligand>
        <name>GTP</name>
        <dbReference type="ChEBI" id="CHEBI:37565"/>
        <label>1</label>
    </ligand>
</feature>
<comment type="subcellular location">
    <subcellularLocation>
        <location evidence="2">Cell inner membrane</location>
        <topology evidence="2">Multi-pass membrane protein</topology>
    </subcellularLocation>
    <subcellularLocation>
        <location evidence="17">Cell membrane</location>
        <topology evidence="17">Multi-pass membrane protein</topology>
    </subcellularLocation>
</comment>
<dbReference type="Proteomes" id="UP000070226">
    <property type="component" value="Unassembled WGS sequence"/>
</dbReference>
<dbReference type="CDD" id="cd01879">
    <property type="entry name" value="FeoB"/>
    <property type="match status" value="1"/>
</dbReference>
<dbReference type="AlphaFoldDB" id="A0A133S709"/>
<dbReference type="InterPro" id="IPR011642">
    <property type="entry name" value="Gate_dom"/>
</dbReference>
<feature type="transmembrane region" description="Helical" evidence="17">
    <location>
        <begin position="514"/>
        <end position="533"/>
    </location>
</feature>